<evidence type="ECO:0000256" key="1">
    <source>
        <dbReference type="ARBA" id="ARBA00004651"/>
    </source>
</evidence>
<dbReference type="PATRIC" id="fig|421052.3.peg.1147"/>
<feature type="transmembrane region" description="Helical" evidence="7">
    <location>
        <begin position="40"/>
        <end position="63"/>
    </location>
</feature>
<dbReference type="EMBL" id="ATGI01000010">
    <property type="protein sequence ID" value="EPF75946.1"/>
    <property type="molecule type" value="Genomic_DNA"/>
</dbReference>
<feature type="transmembrane region" description="Helical" evidence="7">
    <location>
        <begin position="331"/>
        <end position="351"/>
    </location>
</feature>
<comment type="similarity">
    <text evidence="2">Belongs to the peptide transporter carbon starvation (CstA) (TC 2.A.114) family.</text>
</comment>
<evidence type="ECO:0000256" key="6">
    <source>
        <dbReference type="ARBA" id="ARBA00023136"/>
    </source>
</evidence>
<dbReference type="PANTHER" id="PTHR30252">
    <property type="entry name" value="INNER MEMBRANE PEPTIDE TRANSPORTER"/>
    <property type="match status" value="1"/>
</dbReference>
<comment type="caution">
    <text evidence="9">The sequence shown here is derived from an EMBL/GenBank/DDBJ whole genome shotgun (WGS) entry which is preliminary data.</text>
</comment>
<protein>
    <submittedName>
        <fullName evidence="9">Carbon starvation protein</fullName>
    </submittedName>
</protein>
<keyword evidence="6 7" id="KW-0472">Membrane</keyword>
<feature type="transmembrane region" description="Helical" evidence="7">
    <location>
        <begin position="224"/>
        <end position="242"/>
    </location>
</feature>
<dbReference type="STRING" id="632955.GCA_000829675_02032"/>
<dbReference type="eggNOG" id="COG1966">
    <property type="taxonomic scope" value="Bacteria"/>
</dbReference>
<evidence type="ECO:0000256" key="3">
    <source>
        <dbReference type="ARBA" id="ARBA00022475"/>
    </source>
</evidence>
<dbReference type="InterPro" id="IPR003706">
    <property type="entry name" value="CstA_N"/>
</dbReference>
<evidence type="ECO:0000256" key="4">
    <source>
        <dbReference type="ARBA" id="ARBA00022692"/>
    </source>
</evidence>
<dbReference type="OrthoDB" id="9761224at2"/>
<evidence type="ECO:0000256" key="5">
    <source>
        <dbReference type="ARBA" id="ARBA00022989"/>
    </source>
</evidence>
<evidence type="ECO:0000259" key="8">
    <source>
        <dbReference type="Pfam" id="PF02554"/>
    </source>
</evidence>
<reference evidence="9 10" key="1">
    <citation type="submission" date="2013-06" db="EMBL/GenBank/DDBJ databases">
        <title>The Genome Sequence of Acinetobacter rudis CIP 110305.</title>
        <authorList>
            <consortium name="The Broad Institute Genome Sequencing Platform"/>
            <consortium name="The Broad Institute Genome Sequencing Center for Infectious Disease"/>
            <person name="Cerqueira G."/>
            <person name="Feldgarden M."/>
            <person name="Courvalin P."/>
            <person name="Perichon B."/>
            <person name="Grillot-Courvalin C."/>
            <person name="Clermont D."/>
            <person name="Rocha E."/>
            <person name="Yoon E.-J."/>
            <person name="Nemec A."/>
            <person name="Young S.K."/>
            <person name="Zeng Q."/>
            <person name="Gargeya S."/>
            <person name="Fitzgerald M."/>
            <person name="Abouelleil A."/>
            <person name="Alvarado L."/>
            <person name="Berlin A.M."/>
            <person name="Chapman S.B."/>
            <person name="Dewar J."/>
            <person name="Goldberg J."/>
            <person name="Griggs A."/>
            <person name="Gujja S."/>
            <person name="Hansen M."/>
            <person name="Howarth C."/>
            <person name="Imamovic A."/>
            <person name="Larimer J."/>
            <person name="McCowan C."/>
            <person name="Murphy C."/>
            <person name="Pearson M."/>
            <person name="Priest M."/>
            <person name="Roberts A."/>
            <person name="Saif S."/>
            <person name="Shea T."/>
            <person name="Sykes S."/>
            <person name="Wortman J."/>
            <person name="Nusbaum C."/>
            <person name="Birren B."/>
        </authorList>
    </citation>
    <scope>NUCLEOTIDE SEQUENCE [LARGE SCALE GENOMIC DNA]</scope>
    <source>
        <strain evidence="9 10">CIP 110305</strain>
    </source>
</reference>
<feature type="transmembrane region" description="Helical" evidence="7">
    <location>
        <begin position="262"/>
        <end position="283"/>
    </location>
</feature>
<gene>
    <name evidence="9" type="ORF">F945_01166</name>
</gene>
<organism evidence="9 10">
    <name type="scientific">Acinetobacter rudis CIP 110305</name>
    <dbReference type="NCBI Taxonomy" id="421052"/>
    <lineage>
        <taxon>Bacteria</taxon>
        <taxon>Pseudomonadati</taxon>
        <taxon>Pseudomonadota</taxon>
        <taxon>Gammaproteobacteria</taxon>
        <taxon>Moraxellales</taxon>
        <taxon>Moraxellaceae</taxon>
        <taxon>Acinetobacter</taxon>
    </lineage>
</organism>
<dbReference type="Pfam" id="PF02554">
    <property type="entry name" value="CstA"/>
    <property type="match status" value="1"/>
</dbReference>
<dbReference type="InterPro" id="IPR051605">
    <property type="entry name" value="CstA"/>
</dbReference>
<dbReference type="GO" id="GO:0009267">
    <property type="term" value="P:cellular response to starvation"/>
    <property type="evidence" value="ECO:0007669"/>
    <property type="project" value="InterPro"/>
</dbReference>
<feature type="transmembrane region" description="Helical" evidence="7">
    <location>
        <begin position="371"/>
        <end position="391"/>
    </location>
</feature>
<keyword evidence="5 7" id="KW-1133">Transmembrane helix</keyword>
<keyword evidence="3" id="KW-1003">Cell membrane</keyword>
<feature type="transmembrane region" description="Helical" evidence="7">
    <location>
        <begin position="14"/>
        <end position="34"/>
    </location>
</feature>
<evidence type="ECO:0000313" key="9">
    <source>
        <dbReference type="EMBL" id="EPF75946.1"/>
    </source>
</evidence>
<comment type="subcellular location">
    <subcellularLocation>
        <location evidence="1">Cell membrane</location>
        <topology evidence="1">Multi-pass membrane protein</topology>
    </subcellularLocation>
</comment>
<feature type="domain" description="CstA N-terminal" evidence="8">
    <location>
        <begin position="39"/>
        <end position="597"/>
    </location>
</feature>
<dbReference type="Proteomes" id="UP000014568">
    <property type="component" value="Unassembled WGS sequence"/>
</dbReference>
<dbReference type="PANTHER" id="PTHR30252:SF2">
    <property type="entry name" value="PEPTIDE TRANSPORTER CSTA"/>
    <property type="match status" value="1"/>
</dbReference>
<dbReference type="AlphaFoldDB" id="S3PAS6"/>
<feature type="transmembrane region" description="Helical" evidence="7">
    <location>
        <begin position="99"/>
        <end position="119"/>
    </location>
</feature>
<keyword evidence="10" id="KW-1185">Reference proteome</keyword>
<feature type="transmembrane region" description="Helical" evidence="7">
    <location>
        <begin position="470"/>
        <end position="488"/>
    </location>
</feature>
<keyword evidence="4 7" id="KW-0812">Transmembrane</keyword>
<accession>S3PAS6</accession>
<evidence type="ECO:0000256" key="2">
    <source>
        <dbReference type="ARBA" id="ARBA00007755"/>
    </source>
</evidence>
<feature type="transmembrane region" description="Helical" evidence="7">
    <location>
        <begin position="547"/>
        <end position="572"/>
    </location>
</feature>
<name>S3PAS6_9GAMM</name>
<feature type="transmembrane region" description="Helical" evidence="7">
    <location>
        <begin position="646"/>
        <end position="669"/>
    </location>
</feature>
<feature type="transmembrane region" description="Helical" evidence="7">
    <location>
        <begin position="125"/>
        <end position="144"/>
    </location>
</feature>
<feature type="transmembrane region" description="Helical" evidence="7">
    <location>
        <begin position="164"/>
        <end position="189"/>
    </location>
</feature>
<evidence type="ECO:0000313" key="10">
    <source>
        <dbReference type="Proteomes" id="UP000014568"/>
    </source>
</evidence>
<sequence length="702" mass="75477">MENIQNKMTLFSKMMWVVVAIIGAVSFGILAVSRGEHVNAVWLVLAAVCVYSIAYRFYSLFIANKVFGLDSRRLTPAHRLADGLDYVPTNKHVLFGHHFAAIAGAGPLVGPILAAQMGYLPGTLWLLIGVVVAGAVQDFLVLFISTRRDGRSLGEMAKQELGSFAGVIVMLGALGVMVIILAVLALVVVKALTHSPWGVFSIAATIPIAIFMGVYMRYIRPGKIAEVSIIGFVLMMLAIVYGGDVAQHPYWGPVFDLSGTQLTWALVIYGFVASVLPVWLLLAPRDYLSTFLKIGVIAGLAVGILFAMPMLKMPAVTPFIDGTGPVFAGSLFPFLFITIACGAISGFHALVSSGTTPKLVDNEVNIRMIGYGGMLMESFVAIMAMICATVLEPGIYFAINAPAAVLGTDVQSAAEAVRNLGFVITPEALTVLANEVGESSILSRTGGAPTFAIGMAHIISEIFNNRSMMAFWYHFAILFEALFILTAVDAGTRACRFMVQDTVGIVIPAVKNSSSFIGNMLGTLVAVSAWGYFVYQGVVDPLGGINSLWPLFGIGNQILAAMALILGTVILFKMKKEKYVWVTVVPTIFLFITSMTAGWQKIFHENPKIGFLAQANRFSDAIARGEILKPAKSFAEMQSIVLSNQINAVLCAFFMIVAIVMLFASITVVRRALASKTPTVNEAEAIYRDEDDSTADAARVLK</sequence>
<proteinExistence type="inferred from homology"/>
<dbReference type="GO" id="GO:0005886">
    <property type="term" value="C:plasma membrane"/>
    <property type="evidence" value="ECO:0007669"/>
    <property type="project" value="UniProtKB-SubCell"/>
</dbReference>
<evidence type="ECO:0000256" key="7">
    <source>
        <dbReference type="SAM" id="Phobius"/>
    </source>
</evidence>
<feature type="transmembrane region" description="Helical" evidence="7">
    <location>
        <begin position="195"/>
        <end position="215"/>
    </location>
</feature>
<feature type="transmembrane region" description="Helical" evidence="7">
    <location>
        <begin position="516"/>
        <end position="535"/>
    </location>
</feature>
<feature type="transmembrane region" description="Helical" evidence="7">
    <location>
        <begin position="290"/>
        <end position="311"/>
    </location>
</feature>
<dbReference type="HOGENOM" id="CLU_010531_2_0_6"/>
<feature type="transmembrane region" description="Helical" evidence="7">
    <location>
        <begin position="579"/>
        <end position="599"/>
    </location>
</feature>
<dbReference type="RefSeq" id="WP_016655584.1">
    <property type="nucleotide sequence ID" value="NZ_KE340352.1"/>
</dbReference>